<organism evidence="4 5">
    <name type="scientific">Sinomicrobium oceani</name>
    <dbReference type="NCBI Taxonomy" id="1150368"/>
    <lineage>
        <taxon>Bacteria</taxon>
        <taxon>Pseudomonadati</taxon>
        <taxon>Bacteroidota</taxon>
        <taxon>Flavobacteriia</taxon>
        <taxon>Flavobacteriales</taxon>
        <taxon>Flavobacteriaceae</taxon>
        <taxon>Sinomicrobium</taxon>
    </lineage>
</organism>
<reference evidence="4 5" key="1">
    <citation type="submission" date="2016-11" db="EMBL/GenBank/DDBJ databases">
        <authorList>
            <person name="Jaros S."/>
            <person name="Januszkiewicz K."/>
            <person name="Wedrychowicz H."/>
        </authorList>
    </citation>
    <scope>NUCLEOTIDE SEQUENCE [LARGE SCALE GENOMIC DNA]</scope>
    <source>
        <strain evidence="4 5">CGMCC 1.12145</strain>
    </source>
</reference>
<dbReference type="Gene3D" id="2.60.120.380">
    <property type="match status" value="1"/>
</dbReference>
<dbReference type="InterPro" id="IPR008979">
    <property type="entry name" value="Galactose-bd-like_sf"/>
</dbReference>
<evidence type="ECO:0000313" key="4">
    <source>
        <dbReference type="EMBL" id="SFW58619.1"/>
    </source>
</evidence>
<dbReference type="PANTHER" id="PTHR43399:SF4">
    <property type="entry name" value="CELL WALL-ASSOCIATED PROTEASE"/>
    <property type="match status" value="1"/>
</dbReference>
<dbReference type="InterPro" id="IPR051048">
    <property type="entry name" value="Peptidase_S8/S53_subtilisin"/>
</dbReference>
<feature type="domain" description="Peptidase S8/S53" evidence="3">
    <location>
        <begin position="200"/>
        <end position="435"/>
    </location>
</feature>
<dbReference type="AlphaFoldDB" id="A0A1K1QG40"/>
<evidence type="ECO:0000313" key="5">
    <source>
        <dbReference type="Proteomes" id="UP000182248"/>
    </source>
</evidence>
<dbReference type="EMBL" id="FPJE01000013">
    <property type="protein sequence ID" value="SFW58619.1"/>
    <property type="molecule type" value="Genomic_DNA"/>
</dbReference>
<dbReference type="RefSeq" id="WP_072317719.1">
    <property type="nucleotide sequence ID" value="NZ_FPJE01000013.1"/>
</dbReference>
<comment type="similarity">
    <text evidence="1">Belongs to the peptidase S8 family.</text>
</comment>
<dbReference type="SUPFAM" id="SSF52743">
    <property type="entry name" value="Subtilisin-like"/>
    <property type="match status" value="1"/>
</dbReference>
<dbReference type="NCBIfam" id="TIGR04183">
    <property type="entry name" value="Por_Secre_tail"/>
    <property type="match status" value="1"/>
</dbReference>
<gene>
    <name evidence="4" type="ORF">SAMN02927921_02498</name>
</gene>
<dbReference type="InterPro" id="IPR000209">
    <property type="entry name" value="Peptidase_S8/S53_dom"/>
</dbReference>
<accession>A0A1K1QG40</accession>
<dbReference type="GO" id="GO:0006508">
    <property type="term" value="P:proteolysis"/>
    <property type="evidence" value="ECO:0007669"/>
    <property type="project" value="InterPro"/>
</dbReference>
<keyword evidence="5" id="KW-1185">Reference proteome</keyword>
<dbReference type="InterPro" id="IPR026444">
    <property type="entry name" value="Secre_tail"/>
</dbReference>
<dbReference type="GO" id="GO:0004252">
    <property type="term" value="F:serine-type endopeptidase activity"/>
    <property type="evidence" value="ECO:0007669"/>
    <property type="project" value="InterPro"/>
</dbReference>
<dbReference type="OrthoDB" id="9792152at2"/>
<protein>
    <submittedName>
        <fullName evidence="4">Por secretion system C-terminal sorting domain-containing protein</fullName>
    </submittedName>
</protein>
<evidence type="ECO:0000259" key="3">
    <source>
        <dbReference type="Pfam" id="PF00082"/>
    </source>
</evidence>
<evidence type="ECO:0000256" key="1">
    <source>
        <dbReference type="ARBA" id="ARBA00011073"/>
    </source>
</evidence>
<sequence>MNTKKLLFTLLSITLLSFYGQTVKWDGFLQKNGKGDYVLIHKDASEKLPETYKMVRVLDREHIIVLSPEQQPRYSGNKNSAVPVNDLWKTAPGVDLSASETQHYILKTNDGHSLEEFLSIYDIQADLLYMNYYRIQTSGTFIAEYLLPLPFVTYIGAESLSPSKESDIPDLNLGINKVSLLHQQDPGLTGNTMTLSVKDDRYDIDDIDIAGKHTTSGNEAAQRSAHATDMATIATGRGNTSLHGKGVAPGALLSSSDYHTLYPDADLENLGIFTQNHSYGTTIENFYGSVAEAYDTYIYDHPDRLHLFSSGNAGNQTPPDGSYAGITGYANLTGNFKMAKNIITIGTVNPDMSVPEFSSRGPAYDGRVKPDLVASSSIGTSNANALASGISLLIQQSYKEQHSGMYPPASLVKALLINGADDIGTPGPDFSSGYGNINAAKSNDILTAGQYITGSIRHEEQQEFILAVPPGASQCKITLCWTDPPAQPNANIALVNDLDLRVLHEERSYLPWVLNHEPDKASLERAALQAADHLNTTEQVLTGTVTGSDIRIQIHGYLINEGPQDFSLAYSWSYPGDFQWTHPVAGNSFPYGGENLDFLRWESTLSADTGQLQVSYDLGASWHTLDSEVPLSRGYFSWDPIDEEGHTAMVRILAAGEEFRSPPFLISYALQPRISLKCGDITELSWRTNSAAIAYDLFSLQHHVMEYTTRVTDTTAVISGSSPYHAVAPVYEGGLRGVRSRAISVITDREQCYWESIYATNLEEENSNLLYFSLGSVYRAARIEVFKIVGGEEITIAEISPVNRKTFRITDDEPIEGGNQYRAKLVLDDGSEIYSETVSAIFLARTPFLVFPNPVTAEGISVYSKELEDGKDASIYLYSADGRLMLREQIVSDRDFISLESLANGVYFYRIEVDGKKRKSGGLILYR</sequence>
<dbReference type="PANTHER" id="PTHR43399">
    <property type="entry name" value="SUBTILISIN-RELATED"/>
    <property type="match status" value="1"/>
</dbReference>
<dbReference type="InterPro" id="IPR036852">
    <property type="entry name" value="Peptidase_S8/S53_dom_sf"/>
</dbReference>
<dbReference type="Proteomes" id="UP000182248">
    <property type="component" value="Unassembled WGS sequence"/>
</dbReference>
<dbReference type="Gene3D" id="3.40.50.200">
    <property type="entry name" value="Peptidase S8/S53 domain"/>
    <property type="match status" value="1"/>
</dbReference>
<name>A0A1K1QG40_9FLAO</name>
<dbReference type="SUPFAM" id="SSF49785">
    <property type="entry name" value="Galactose-binding domain-like"/>
    <property type="match status" value="1"/>
</dbReference>
<keyword evidence="2" id="KW-0732">Signal</keyword>
<proteinExistence type="inferred from homology"/>
<dbReference type="Pfam" id="PF00082">
    <property type="entry name" value="Peptidase_S8"/>
    <property type="match status" value="1"/>
</dbReference>
<evidence type="ECO:0000256" key="2">
    <source>
        <dbReference type="ARBA" id="ARBA00022729"/>
    </source>
</evidence>
<dbReference type="STRING" id="1150368.SAMN02927921_02498"/>